<evidence type="ECO:0000313" key="2">
    <source>
        <dbReference type="Proteomes" id="UP000215453"/>
    </source>
</evidence>
<reference evidence="1 2" key="1">
    <citation type="submission" date="2016-10" db="EMBL/GenBank/DDBJ databases">
        <authorList>
            <person name="Varghese N."/>
        </authorList>
    </citation>
    <scope>NUCLEOTIDE SEQUENCE [LARGE SCALE GENOMIC DNA]</scope>
</reference>
<accession>A0A1Y6LAL6</accession>
<protein>
    <submittedName>
        <fullName evidence="1">Uncharacterized protein</fullName>
    </submittedName>
</protein>
<dbReference type="AlphaFoldDB" id="A0A1Y6LAL6"/>
<evidence type="ECO:0000313" key="1">
    <source>
        <dbReference type="EMBL" id="SMY19581.1"/>
    </source>
</evidence>
<dbReference type="Proteomes" id="UP000215453">
    <property type="component" value="Chromosome 1"/>
</dbReference>
<gene>
    <name evidence="1" type="ORF">ZT1A5_G1016</name>
</gene>
<name>A0A1Y6LAL6_ZYMTR</name>
<proteinExistence type="predicted"/>
<sequence length="91" mass="10472">MYNETLYSPHFGHYCRSIDLAIGDRHRMLMPTEGDGIFLPGMLHVSRHRTVTELVYWSNIKYLVGAVSVCSKNHRQQVYAGDLRSADLFEV</sequence>
<dbReference type="EMBL" id="LT882676">
    <property type="protein sequence ID" value="SMY19581.1"/>
    <property type="molecule type" value="Genomic_DNA"/>
</dbReference>
<organism evidence="1 2">
    <name type="scientific">Zymoseptoria tritici ST99CH_1A5</name>
    <dbReference type="NCBI Taxonomy" id="1276529"/>
    <lineage>
        <taxon>Eukaryota</taxon>
        <taxon>Fungi</taxon>
        <taxon>Dikarya</taxon>
        <taxon>Ascomycota</taxon>
        <taxon>Pezizomycotina</taxon>
        <taxon>Dothideomycetes</taxon>
        <taxon>Dothideomycetidae</taxon>
        <taxon>Mycosphaerellales</taxon>
        <taxon>Mycosphaerellaceae</taxon>
        <taxon>Zymoseptoria</taxon>
    </lineage>
</organism>